<gene>
    <name evidence="1" type="primary">jg26766</name>
    <name evidence="1" type="ORF">PAEG_LOCUS7593</name>
</gene>
<name>A0A8S4QZ90_9NEOP</name>
<accession>A0A8S4QZ90</accession>
<protein>
    <submittedName>
        <fullName evidence="1">Jg26766 protein</fullName>
    </submittedName>
</protein>
<organism evidence="1 2">
    <name type="scientific">Pararge aegeria aegeria</name>
    <dbReference type="NCBI Taxonomy" id="348720"/>
    <lineage>
        <taxon>Eukaryota</taxon>
        <taxon>Metazoa</taxon>
        <taxon>Ecdysozoa</taxon>
        <taxon>Arthropoda</taxon>
        <taxon>Hexapoda</taxon>
        <taxon>Insecta</taxon>
        <taxon>Pterygota</taxon>
        <taxon>Neoptera</taxon>
        <taxon>Endopterygota</taxon>
        <taxon>Lepidoptera</taxon>
        <taxon>Glossata</taxon>
        <taxon>Ditrysia</taxon>
        <taxon>Papilionoidea</taxon>
        <taxon>Nymphalidae</taxon>
        <taxon>Satyrinae</taxon>
        <taxon>Satyrini</taxon>
        <taxon>Parargina</taxon>
        <taxon>Pararge</taxon>
    </lineage>
</organism>
<dbReference type="AlphaFoldDB" id="A0A8S4QZ90"/>
<comment type="caution">
    <text evidence="1">The sequence shown here is derived from an EMBL/GenBank/DDBJ whole genome shotgun (WGS) entry which is preliminary data.</text>
</comment>
<keyword evidence="2" id="KW-1185">Reference proteome</keyword>
<reference evidence="1" key="1">
    <citation type="submission" date="2022-03" db="EMBL/GenBank/DDBJ databases">
        <authorList>
            <person name="Lindestad O."/>
        </authorList>
    </citation>
    <scope>NUCLEOTIDE SEQUENCE</scope>
</reference>
<sequence length="131" mass="14783">MVLITRAPDRTKLDKESELRRHCVREVGTEARVGRGAVAACGDALPPARDGRPKDHGAYVVVGRCSRPLPRVNYCRPARRVRERAIEYNLSIYLYLYYYELLRYGSATVVVASPVADATAERSECPLIYLR</sequence>
<evidence type="ECO:0000313" key="1">
    <source>
        <dbReference type="EMBL" id="CAH2227058.1"/>
    </source>
</evidence>
<evidence type="ECO:0000313" key="2">
    <source>
        <dbReference type="Proteomes" id="UP000838756"/>
    </source>
</evidence>
<proteinExistence type="predicted"/>
<dbReference type="Proteomes" id="UP000838756">
    <property type="component" value="Unassembled WGS sequence"/>
</dbReference>
<dbReference type="EMBL" id="CAKXAJ010022325">
    <property type="protein sequence ID" value="CAH2227058.1"/>
    <property type="molecule type" value="Genomic_DNA"/>
</dbReference>